<feature type="region of interest" description="Disordered" evidence="6">
    <location>
        <begin position="290"/>
        <end position="316"/>
    </location>
</feature>
<evidence type="ECO:0000313" key="8">
    <source>
        <dbReference type="Ensembl" id="ENSXETP00000074391"/>
    </source>
</evidence>
<evidence type="ECO:0000256" key="1">
    <source>
        <dbReference type="ARBA" id="ARBA00022723"/>
    </source>
</evidence>
<dbReference type="Proteomes" id="UP000008143">
    <property type="component" value="Chromosome 1"/>
</dbReference>
<evidence type="ECO:0000256" key="3">
    <source>
        <dbReference type="ARBA" id="ARBA00022771"/>
    </source>
</evidence>
<name>A0A6I8R1J4_XENTR</name>
<dbReference type="CTD" id="133923"/>
<keyword evidence="2" id="KW-0677">Repeat</keyword>
<dbReference type="GeneID" id="100494841"/>
<keyword evidence="3 5" id="KW-0863">Zinc-finger</keyword>
<accession>A0A6I8R1J4</accession>
<dbReference type="GeneTree" id="ENSGT00530000064208"/>
<dbReference type="Bgee" id="ENSXETG00000039659">
    <property type="expression patterns" value="Expressed in neurula embryo and 1 other cell type or tissue"/>
</dbReference>
<feature type="domain" description="C2HC/C3H-type" evidence="7">
    <location>
        <begin position="396"/>
        <end position="425"/>
    </location>
</feature>
<dbReference type="GO" id="GO:0008270">
    <property type="term" value="F:zinc ion binding"/>
    <property type="evidence" value="ECO:0007669"/>
    <property type="project" value="UniProtKB-KW"/>
</dbReference>
<dbReference type="Ensembl" id="ENSXETT00000086705">
    <property type="protein sequence ID" value="ENSXETP00000074391"/>
    <property type="gene ID" value="ENSXETG00000039659"/>
</dbReference>
<feature type="compositionally biased region" description="Polar residues" evidence="6">
    <location>
        <begin position="171"/>
        <end position="184"/>
    </location>
</feature>
<evidence type="ECO:0000256" key="2">
    <source>
        <dbReference type="ARBA" id="ARBA00022737"/>
    </source>
</evidence>
<reference evidence="8" key="1">
    <citation type="journal article" date="2010" name="Science">
        <title>The genome of the Western clawed frog Xenopus tropicalis.</title>
        <authorList>
            <person name="Hellsten U."/>
            <person name="Harland R.M."/>
            <person name="Gilchrist M.J."/>
            <person name="Hendrix D."/>
            <person name="Jurka J."/>
            <person name="Kapitonov V."/>
            <person name="Ovcharenko I."/>
            <person name="Putnam N.H."/>
            <person name="Shu S."/>
            <person name="Taher L."/>
            <person name="Blitz I.L."/>
            <person name="Blumberg B."/>
            <person name="Dichmann D.S."/>
            <person name="Dubchak I."/>
            <person name="Amaya E."/>
            <person name="Detter J.C."/>
            <person name="Fletcher R."/>
            <person name="Gerhard D.S."/>
            <person name="Goodstein D."/>
            <person name="Graves T."/>
            <person name="Grigoriev I.V."/>
            <person name="Grimwood J."/>
            <person name="Kawashima T."/>
            <person name="Lindquist E."/>
            <person name="Lucas S.M."/>
            <person name="Mead P.E."/>
            <person name="Mitros T."/>
            <person name="Ogino H."/>
            <person name="Ohta Y."/>
            <person name="Poliakov A.V."/>
            <person name="Pollet N."/>
            <person name="Robert J."/>
            <person name="Salamov A."/>
            <person name="Sater A.K."/>
            <person name="Schmutz J."/>
            <person name="Terry A."/>
            <person name="Vize P.D."/>
            <person name="Warren W.C."/>
            <person name="Wells D."/>
            <person name="Wills A."/>
            <person name="Wilson R.K."/>
            <person name="Zimmerman L.B."/>
            <person name="Zorn A.M."/>
            <person name="Grainger R."/>
            <person name="Grammer T."/>
            <person name="Khokha M.K."/>
            <person name="Richardson P.M."/>
            <person name="Rokhsar D.S."/>
        </authorList>
    </citation>
    <scope>NUCLEOTIDE SEQUENCE [LARGE SCALE GENOMIC DNA]</scope>
    <source>
        <strain evidence="8">Nigerian</strain>
    </source>
</reference>
<evidence type="ECO:0000256" key="6">
    <source>
        <dbReference type="SAM" id="MobiDB-lite"/>
    </source>
</evidence>
<feature type="domain" description="C2HC/C3H-type" evidence="7">
    <location>
        <begin position="129"/>
        <end position="158"/>
    </location>
</feature>
<protein>
    <submittedName>
        <fullName evidence="8 10">Zinc finger protein 474</fullName>
    </submittedName>
</protein>
<feature type="domain" description="C2HC/C3H-type" evidence="7">
    <location>
        <begin position="323"/>
        <end position="352"/>
    </location>
</feature>
<dbReference type="InterPro" id="IPR049899">
    <property type="entry name" value="Znf_C2HC_C3H"/>
</dbReference>
<dbReference type="RefSeq" id="XP_017946177.2">
    <property type="nucleotide sequence ID" value="XM_018090688.2"/>
</dbReference>
<feature type="region of interest" description="Disordered" evidence="6">
    <location>
        <begin position="1"/>
        <end position="32"/>
    </location>
</feature>
<reference evidence="8" key="2">
    <citation type="submission" date="2020-05" db="UniProtKB">
        <authorList>
            <consortium name="Ensembl"/>
        </authorList>
    </citation>
    <scope>IDENTIFICATION</scope>
</reference>
<feature type="domain" description="C2HC/C3H-type" evidence="7">
    <location>
        <begin position="263"/>
        <end position="292"/>
    </location>
</feature>
<dbReference type="InterPro" id="IPR026319">
    <property type="entry name" value="ZC2HC1A/B-like"/>
</dbReference>
<dbReference type="PANTHER" id="PTHR13555">
    <property type="entry name" value="C2H2 ZINC FINGER CGI-62-RELATED"/>
    <property type="match status" value="1"/>
</dbReference>
<dbReference type="PANTHER" id="PTHR13555:SF67">
    <property type="entry name" value="ZINC FINGER PROTEIN 474"/>
    <property type="match status" value="1"/>
</dbReference>
<dbReference type="OrthoDB" id="265955at2759"/>
<evidence type="ECO:0000313" key="11">
    <source>
        <dbReference type="Xenbase" id="XB-GENE-980441"/>
    </source>
</evidence>
<dbReference type="Pfam" id="PF13913">
    <property type="entry name" value="zf-C2HC_2"/>
    <property type="match status" value="6"/>
</dbReference>
<organism evidence="8">
    <name type="scientific">Xenopus tropicalis</name>
    <name type="common">Western clawed frog</name>
    <name type="synonym">Silurana tropicalis</name>
    <dbReference type="NCBI Taxonomy" id="8364"/>
    <lineage>
        <taxon>Eukaryota</taxon>
        <taxon>Metazoa</taxon>
        <taxon>Chordata</taxon>
        <taxon>Craniata</taxon>
        <taxon>Vertebrata</taxon>
        <taxon>Euteleostomi</taxon>
        <taxon>Amphibia</taxon>
        <taxon>Batrachia</taxon>
        <taxon>Anura</taxon>
        <taxon>Pipoidea</taxon>
        <taxon>Pipidae</taxon>
        <taxon>Xenopodinae</taxon>
        <taxon>Xenopus</taxon>
        <taxon>Silurana</taxon>
    </lineage>
</organism>
<evidence type="ECO:0000313" key="9">
    <source>
        <dbReference type="Proteomes" id="UP000008143"/>
    </source>
</evidence>
<keyword evidence="4" id="KW-0862">Zinc</keyword>
<dbReference type="AGR" id="Xenbase:XB-GENE-980441"/>
<dbReference type="PROSITE" id="PS52027">
    <property type="entry name" value="ZF_C2HC_C3H"/>
    <property type="match status" value="6"/>
</dbReference>
<keyword evidence="1" id="KW-0479">Metal-binding</keyword>
<proteinExistence type="predicted"/>
<feature type="region of interest" description="Disordered" evidence="6">
    <location>
        <begin position="227"/>
        <end position="253"/>
    </location>
</feature>
<dbReference type="Gene3D" id="3.30.160.60">
    <property type="entry name" value="Classic Zinc Finger"/>
    <property type="match status" value="6"/>
</dbReference>
<evidence type="ECO:0000256" key="4">
    <source>
        <dbReference type="ARBA" id="ARBA00022833"/>
    </source>
</evidence>
<feature type="region of interest" description="Disordered" evidence="6">
    <location>
        <begin position="157"/>
        <end position="185"/>
    </location>
</feature>
<keyword evidence="9" id="KW-1185">Reference proteome</keyword>
<gene>
    <name evidence="8 10 11" type="primary">znf474</name>
</gene>
<dbReference type="Xenbase" id="XB-GENE-980441">
    <property type="gene designation" value="znf474"/>
</dbReference>
<dbReference type="OMA" id="RSCKTQP"/>
<evidence type="ECO:0000313" key="10">
    <source>
        <dbReference type="RefSeq" id="XP_017946177.2"/>
    </source>
</evidence>
<dbReference type="AlphaFoldDB" id="A0A6I8R1J4"/>
<dbReference type="KEGG" id="xtr:100494841"/>
<evidence type="ECO:0000259" key="7">
    <source>
        <dbReference type="PROSITE" id="PS52027"/>
    </source>
</evidence>
<feature type="domain" description="C2HC/C3H-type" evidence="7">
    <location>
        <begin position="193"/>
        <end position="222"/>
    </location>
</feature>
<sequence>MFNSKHTPRNTKAADDSSDSTSVRKKKNIRPETAILSKRVTADQMSHNQFKRPVIPVRRPGFKVCYICGREFGSKSIAIHEPKCLEKWHIENDNLPKHLRRAAPVKPQITADGSGIAENEAAWKSSQAQLLPCGNCGRTFLPDRLLVHQRSCKSDGKTVGTLKTTDDKKSSATIKTESEFSNTKDLAGPTKPKTLICYICGREFGTKSLPIHEPKCLEKWKIENDRLPKGQRRPVPQKPQLDPSKVTSRKEQNEAAWQSFKDQLLKCPNCGRSFASDRLPVHQKGCKVTSDRKEATKANNALKQKNGTTEKNVKQPQVLKQPPTVVCYICGREFGTKSISIHEPQCLQKWNLENDRLPKNLRRPEPKKPEVRSIGAKGSYDLVSLNKAAWQSAQSQLVACDICGRTFLPDRLLVHQRSCKPKKPSSQV</sequence>
<evidence type="ECO:0000256" key="5">
    <source>
        <dbReference type="PROSITE-ProRule" id="PRU01371"/>
    </source>
</evidence>
<reference evidence="10" key="3">
    <citation type="submission" date="2025-04" db="UniProtKB">
        <authorList>
            <consortium name="RefSeq"/>
        </authorList>
    </citation>
    <scope>IDENTIFICATION</scope>
    <source>
        <strain evidence="10">Nigerian</strain>
        <tissue evidence="10">Liver and blood</tissue>
    </source>
</reference>
<feature type="compositionally biased region" description="Polar residues" evidence="6">
    <location>
        <begin position="297"/>
        <end position="310"/>
    </location>
</feature>
<feature type="domain" description="C2HC/C3H-type" evidence="7">
    <location>
        <begin position="61"/>
        <end position="90"/>
    </location>
</feature>